<organism evidence="1 2">
    <name type="scientific">Vitrella brassicaformis (strain CCMP3155)</name>
    <dbReference type="NCBI Taxonomy" id="1169540"/>
    <lineage>
        <taxon>Eukaryota</taxon>
        <taxon>Sar</taxon>
        <taxon>Alveolata</taxon>
        <taxon>Colpodellida</taxon>
        <taxon>Vitrellaceae</taxon>
        <taxon>Vitrella</taxon>
    </lineage>
</organism>
<dbReference type="Proteomes" id="UP000041254">
    <property type="component" value="Unassembled WGS sequence"/>
</dbReference>
<accession>A0A0G4H0C0</accession>
<name>A0A0G4H0C0_VITBC</name>
<sequence length="105" mass="12230">MATLKVHELTMKQVACVFQHDTDKNIRRLATKMRQHMMNGAALAHMARMQYHNALEDMERYLGIEAYGERLALLYWIHHTYEVRVPVGGGRGRRQKRRVVPTKAA</sequence>
<gene>
    <name evidence="1" type="ORF">Vbra_3463</name>
</gene>
<dbReference type="InParanoid" id="A0A0G4H0C0"/>
<evidence type="ECO:0000313" key="1">
    <source>
        <dbReference type="EMBL" id="CEM36857.1"/>
    </source>
</evidence>
<reference evidence="1 2" key="1">
    <citation type="submission" date="2014-11" db="EMBL/GenBank/DDBJ databases">
        <authorList>
            <person name="Zhu J."/>
            <person name="Qi W."/>
            <person name="Song R."/>
        </authorList>
    </citation>
    <scope>NUCLEOTIDE SEQUENCE [LARGE SCALE GENOMIC DNA]</scope>
</reference>
<proteinExistence type="predicted"/>
<evidence type="ECO:0000313" key="2">
    <source>
        <dbReference type="Proteomes" id="UP000041254"/>
    </source>
</evidence>
<keyword evidence="2" id="KW-1185">Reference proteome</keyword>
<dbReference type="AlphaFoldDB" id="A0A0G4H0C0"/>
<dbReference type="VEuPathDB" id="CryptoDB:Vbra_3463"/>
<protein>
    <submittedName>
        <fullName evidence="1">Uncharacterized protein</fullName>
    </submittedName>
</protein>
<dbReference type="PhylomeDB" id="A0A0G4H0C0"/>
<dbReference type="EMBL" id="CDMY01000908">
    <property type="protein sequence ID" value="CEM36857.1"/>
    <property type="molecule type" value="Genomic_DNA"/>
</dbReference>